<dbReference type="Proteomes" id="UP001597046">
    <property type="component" value="Unassembled WGS sequence"/>
</dbReference>
<dbReference type="Gene3D" id="1.20.120.530">
    <property type="entry name" value="GntR ligand-binding domain-like"/>
    <property type="match status" value="1"/>
</dbReference>
<dbReference type="CDD" id="cd07377">
    <property type="entry name" value="WHTH_GntR"/>
    <property type="match status" value="1"/>
</dbReference>
<proteinExistence type="predicted"/>
<dbReference type="EMBL" id="JBHTKH010000024">
    <property type="protein sequence ID" value="MFD1056710.1"/>
    <property type="molecule type" value="Genomic_DNA"/>
</dbReference>
<dbReference type="PANTHER" id="PTHR43537:SF5">
    <property type="entry name" value="UXU OPERON TRANSCRIPTIONAL REGULATOR"/>
    <property type="match status" value="1"/>
</dbReference>
<protein>
    <submittedName>
        <fullName evidence="5">FadR/GntR family transcriptional regulator</fullName>
    </submittedName>
</protein>
<dbReference type="SUPFAM" id="SSF46785">
    <property type="entry name" value="Winged helix' DNA-binding domain"/>
    <property type="match status" value="1"/>
</dbReference>
<dbReference type="InterPro" id="IPR000524">
    <property type="entry name" value="Tscrpt_reg_HTH_GntR"/>
</dbReference>
<dbReference type="Pfam" id="PF00392">
    <property type="entry name" value="GntR"/>
    <property type="match status" value="1"/>
</dbReference>
<evidence type="ECO:0000313" key="6">
    <source>
        <dbReference type="Proteomes" id="UP001597046"/>
    </source>
</evidence>
<sequence>MADTPVSSPTPPASVAQAARGFEPVRSVRLYERIVEQVEEAIARGELRPGQRLPSERELVVQFGTSRATVREALRVLESNGVVRSRPGDPNGPEILPFTTGGLTKQMRRLARADGLSLSQLLVSRMMLDSTANRLAAVLRTEAQLAEMDAAIEQMRTSVDGGYGSFSEADFAFHEAIARASGNTLIQVCNGVVRDTVLSLISDKIAHARNAQALMKRSLGHHEQVLAAIRAGDGPEAGRASLHSLYDYYASYVPKAERAALEALLDD</sequence>
<dbReference type="InterPro" id="IPR011711">
    <property type="entry name" value="GntR_C"/>
</dbReference>
<dbReference type="Pfam" id="PF07729">
    <property type="entry name" value="FCD"/>
    <property type="match status" value="1"/>
</dbReference>
<keyword evidence="1" id="KW-0805">Transcription regulation</keyword>
<feature type="domain" description="HTH gntR-type" evidence="4">
    <location>
        <begin position="28"/>
        <end position="98"/>
    </location>
</feature>
<keyword evidence="6" id="KW-1185">Reference proteome</keyword>
<keyword evidence="2" id="KW-0238">DNA-binding</keyword>
<evidence type="ECO:0000256" key="1">
    <source>
        <dbReference type="ARBA" id="ARBA00023015"/>
    </source>
</evidence>
<dbReference type="PRINTS" id="PR00035">
    <property type="entry name" value="HTHGNTR"/>
</dbReference>
<dbReference type="Gene3D" id="1.10.10.10">
    <property type="entry name" value="Winged helix-like DNA-binding domain superfamily/Winged helix DNA-binding domain"/>
    <property type="match status" value="1"/>
</dbReference>
<evidence type="ECO:0000259" key="4">
    <source>
        <dbReference type="PROSITE" id="PS50949"/>
    </source>
</evidence>
<reference evidence="6" key="1">
    <citation type="journal article" date="2019" name="Int. J. Syst. Evol. Microbiol.">
        <title>The Global Catalogue of Microorganisms (GCM) 10K type strain sequencing project: providing services to taxonomists for standard genome sequencing and annotation.</title>
        <authorList>
            <consortium name="The Broad Institute Genomics Platform"/>
            <consortium name="The Broad Institute Genome Sequencing Center for Infectious Disease"/>
            <person name="Wu L."/>
            <person name="Ma J."/>
        </authorList>
    </citation>
    <scope>NUCLEOTIDE SEQUENCE [LARGE SCALE GENOMIC DNA]</scope>
    <source>
        <strain evidence="6">CCUG 57508</strain>
    </source>
</reference>
<evidence type="ECO:0000256" key="3">
    <source>
        <dbReference type="ARBA" id="ARBA00023163"/>
    </source>
</evidence>
<evidence type="ECO:0000313" key="5">
    <source>
        <dbReference type="EMBL" id="MFD1056710.1"/>
    </source>
</evidence>
<dbReference type="PANTHER" id="PTHR43537">
    <property type="entry name" value="TRANSCRIPTIONAL REGULATOR, GNTR FAMILY"/>
    <property type="match status" value="1"/>
</dbReference>
<dbReference type="SUPFAM" id="SSF48008">
    <property type="entry name" value="GntR ligand-binding domain-like"/>
    <property type="match status" value="1"/>
</dbReference>
<evidence type="ECO:0000256" key="2">
    <source>
        <dbReference type="ARBA" id="ARBA00023125"/>
    </source>
</evidence>
<accession>A0ABW3N5H7</accession>
<gene>
    <name evidence="5" type="ORF">ACFQ2V_20580</name>
</gene>
<dbReference type="InterPro" id="IPR036388">
    <property type="entry name" value="WH-like_DNA-bd_sf"/>
</dbReference>
<dbReference type="PROSITE" id="PS50949">
    <property type="entry name" value="HTH_GNTR"/>
    <property type="match status" value="1"/>
</dbReference>
<organism evidence="5 6">
    <name type="scientific">Terrabacter terrigena</name>
    <dbReference type="NCBI Taxonomy" id="574718"/>
    <lineage>
        <taxon>Bacteria</taxon>
        <taxon>Bacillati</taxon>
        <taxon>Actinomycetota</taxon>
        <taxon>Actinomycetes</taxon>
        <taxon>Micrococcales</taxon>
        <taxon>Intrasporangiaceae</taxon>
        <taxon>Terrabacter</taxon>
    </lineage>
</organism>
<dbReference type="SMART" id="SM00345">
    <property type="entry name" value="HTH_GNTR"/>
    <property type="match status" value="1"/>
</dbReference>
<dbReference type="RefSeq" id="WP_386054818.1">
    <property type="nucleotide sequence ID" value="NZ_JBHTKH010000024.1"/>
</dbReference>
<dbReference type="InterPro" id="IPR036390">
    <property type="entry name" value="WH_DNA-bd_sf"/>
</dbReference>
<name>A0ABW3N5H7_9MICO</name>
<dbReference type="SMART" id="SM00895">
    <property type="entry name" value="FCD"/>
    <property type="match status" value="1"/>
</dbReference>
<comment type="caution">
    <text evidence="5">The sequence shown here is derived from an EMBL/GenBank/DDBJ whole genome shotgun (WGS) entry which is preliminary data.</text>
</comment>
<keyword evidence="3" id="KW-0804">Transcription</keyword>
<dbReference type="InterPro" id="IPR008920">
    <property type="entry name" value="TF_FadR/GntR_C"/>
</dbReference>